<dbReference type="STRING" id="1337093.MBELCI_2257"/>
<feature type="domain" description="MoaB/Mog" evidence="1">
    <location>
        <begin position="19"/>
        <end position="182"/>
    </location>
</feature>
<dbReference type="CDD" id="cd00885">
    <property type="entry name" value="cinA"/>
    <property type="match status" value="1"/>
</dbReference>
<comment type="caution">
    <text evidence="2">The sequence shown here is derived from an EMBL/GenBank/DDBJ whole genome shotgun (WGS) entry which is preliminary data.</text>
</comment>
<dbReference type="InterPro" id="IPR036425">
    <property type="entry name" value="MoaB/Mog-like_dom_sf"/>
</dbReference>
<organism evidence="2 3">
    <name type="scientific">Limimaricola cinnabarinus LL-001</name>
    <dbReference type="NCBI Taxonomy" id="1337093"/>
    <lineage>
        <taxon>Bacteria</taxon>
        <taxon>Pseudomonadati</taxon>
        <taxon>Pseudomonadota</taxon>
        <taxon>Alphaproteobacteria</taxon>
        <taxon>Rhodobacterales</taxon>
        <taxon>Paracoccaceae</taxon>
        <taxon>Limimaricola</taxon>
    </lineage>
</organism>
<dbReference type="Proteomes" id="UP000016566">
    <property type="component" value="Unassembled WGS sequence"/>
</dbReference>
<reference evidence="2" key="1">
    <citation type="journal article" date="2013" name="Genome Announc.">
        <title>Draft Genome Sequence of Loktanella cinnabarina LL-001T, Isolated from Deep-Sea Floor Sediment.</title>
        <authorList>
            <person name="Nishi S."/>
            <person name="Tsubouchi T."/>
            <person name="Takaki Y."/>
            <person name="Koyanagi R."/>
            <person name="Satoh N."/>
            <person name="Maruyama T."/>
            <person name="Hatada Y."/>
        </authorList>
    </citation>
    <scope>NUCLEOTIDE SEQUENCE [LARGE SCALE GENOMIC DNA]</scope>
    <source>
        <strain evidence="2">LL-001</strain>
    </source>
</reference>
<evidence type="ECO:0000313" key="3">
    <source>
        <dbReference type="Proteomes" id="UP000016566"/>
    </source>
</evidence>
<dbReference type="Pfam" id="PF00994">
    <property type="entry name" value="MoCF_biosynth"/>
    <property type="match status" value="1"/>
</dbReference>
<dbReference type="InterPro" id="IPR056596">
    <property type="entry name" value="FLAD1_M"/>
</dbReference>
<dbReference type="SMART" id="SM00852">
    <property type="entry name" value="MoCF_biosynth"/>
    <property type="match status" value="1"/>
</dbReference>
<evidence type="ECO:0000259" key="1">
    <source>
        <dbReference type="SMART" id="SM00852"/>
    </source>
</evidence>
<dbReference type="Pfam" id="PF24102">
    <property type="entry name" value="FLAD1_M"/>
    <property type="match status" value="1"/>
</dbReference>
<sequence length="252" mass="26408">MTEWTTEPMTEPMTNPTAAMLVIGDEILSGRTRDSNMHHLARELTLRGIDLRESRVVSDDHDIIVAAVRALSGAHDHVFTSGGIGPTHDDITAEAVAAAMGAPIGIRDDARAILAAHYEARGVELNAARLRMARIPEGAALIDNPVSAAPGFSLGNVHVMAGVPRIFEAMLAGLLPKIPGGRPVLSQSLRIERGEGDVAEPLSDLAKAHPTLAIGSYPFSENGVTGTNIVIRGGDGAEIEAALVALAEQFPA</sequence>
<dbReference type="InterPro" id="IPR050101">
    <property type="entry name" value="CinA"/>
</dbReference>
<protein>
    <submittedName>
        <fullName evidence="2">Molybdopterin binding motif, CinA N-terminal domain</fullName>
    </submittedName>
</protein>
<proteinExistence type="predicted"/>
<dbReference type="eggNOG" id="COG1058">
    <property type="taxonomic scope" value="Bacteria"/>
</dbReference>
<dbReference type="SUPFAM" id="SSF53218">
    <property type="entry name" value="Molybdenum cofactor biosynthesis proteins"/>
    <property type="match status" value="1"/>
</dbReference>
<dbReference type="AlphaFoldDB" id="U2Z491"/>
<gene>
    <name evidence="2" type="ORF">MBELCI_2257</name>
</gene>
<keyword evidence="3" id="KW-1185">Reference proteome</keyword>
<dbReference type="InterPro" id="IPR001453">
    <property type="entry name" value="MoaB/Mog_dom"/>
</dbReference>
<accession>U2Z491</accession>
<dbReference type="EMBL" id="BATB01000030">
    <property type="protein sequence ID" value="GAD56205.1"/>
    <property type="molecule type" value="Genomic_DNA"/>
</dbReference>
<name>U2Z491_9RHOB</name>
<dbReference type="PANTHER" id="PTHR13939:SF0">
    <property type="entry name" value="NMN AMIDOHYDROLASE-LIKE PROTEIN YFAY"/>
    <property type="match status" value="1"/>
</dbReference>
<evidence type="ECO:0000313" key="2">
    <source>
        <dbReference type="EMBL" id="GAD56205.1"/>
    </source>
</evidence>
<dbReference type="PANTHER" id="PTHR13939">
    <property type="entry name" value="NICOTINAMIDE-NUCLEOTIDE AMIDOHYDROLASE PNCC"/>
    <property type="match status" value="1"/>
</dbReference>
<dbReference type="Gene3D" id="3.40.980.10">
    <property type="entry name" value="MoaB/Mog-like domain"/>
    <property type="match status" value="1"/>
</dbReference>